<comment type="caution">
    <text evidence="4">The sequence shown here is derived from an EMBL/GenBank/DDBJ whole genome shotgun (WGS) entry which is preliminary data.</text>
</comment>
<accession>A0A4T9TC80</accession>
<dbReference type="RefSeq" id="WP_136846227.1">
    <property type="nucleotide sequence ID" value="NZ_SSTM01000009.1"/>
</dbReference>
<keyword evidence="5" id="KW-1185">Reference proteome</keyword>
<name>A0A4T9TC80_9ACTN</name>
<protein>
    <submittedName>
        <fullName evidence="4">MBL fold metallo-hydrolase</fullName>
    </submittedName>
</protein>
<dbReference type="AlphaFoldDB" id="A0A4T9TC80"/>
<sequence>MTAGGAGRHRFAAALLALLLSAFALGGCSAVQGAASLPDTGAGAAGSGEVAAAGPDGTPAAPGEEATSNGGSSGDAAAPAAPGEGEASGAADGASDAAAAADNAAAADQLTVRFIDVGQGDCALLTCGGETLLIDGGPSEASSKLYSILKSLGISRLDYIICTHPDEDHCGGISGALNFASCGTFFCSVTEHDTRAFASVLRYLGQVPVTVPAVGDGFSLGAAQVTFVGPAQRTCDTNEGSLVCRVDLGEVSFLFTGDAGEESEEAMLAAGAQLDADVLKVGHHGSAGSSTERFLADVAPDYAVISVGAGNSYGHPADEALARLAACGATVLRTDVLGSVVAVTDGRDVQFQSTKGKLEN</sequence>
<dbReference type="SUPFAM" id="SSF56281">
    <property type="entry name" value="Metallo-hydrolase/oxidoreductase"/>
    <property type="match status" value="1"/>
</dbReference>
<keyword evidence="4" id="KW-0378">Hydrolase</keyword>
<dbReference type="CDD" id="cd07731">
    <property type="entry name" value="ComA-like_MBL-fold"/>
    <property type="match status" value="1"/>
</dbReference>
<feature type="compositionally biased region" description="Low complexity" evidence="1">
    <location>
        <begin position="47"/>
        <end position="94"/>
    </location>
</feature>
<dbReference type="PANTHER" id="PTHR30619">
    <property type="entry name" value="DNA INTERNALIZATION/COMPETENCE PROTEIN COMEC/REC2"/>
    <property type="match status" value="1"/>
</dbReference>
<dbReference type="OrthoDB" id="7177610at2"/>
<dbReference type="InterPro" id="IPR001279">
    <property type="entry name" value="Metallo-B-lactamas"/>
</dbReference>
<evidence type="ECO:0000256" key="1">
    <source>
        <dbReference type="SAM" id="MobiDB-lite"/>
    </source>
</evidence>
<organism evidence="4 5">
    <name type="scientific">Parvibacter caecicola</name>
    <dbReference type="NCBI Taxonomy" id="747645"/>
    <lineage>
        <taxon>Bacteria</taxon>
        <taxon>Bacillati</taxon>
        <taxon>Actinomycetota</taxon>
        <taxon>Coriobacteriia</taxon>
        <taxon>Coriobacteriales</taxon>
        <taxon>Coriobacteriaceae</taxon>
        <taxon>Parvibacter</taxon>
    </lineage>
</organism>
<dbReference type="Gene3D" id="3.60.15.10">
    <property type="entry name" value="Ribonuclease Z/Hydroxyacylglutathione hydrolase-like"/>
    <property type="match status" value="1"/>
</dbReference>
<evidence type="ECO:0000256" key="2">
    <source>
        <dbReference type="SAM" id="SignalP"/>
    </source>
</evidence>
<evidence type="ECO:0000313" key="5">
    <source>
        <dbReference type="Proteomes" id="UP000309454"/>
    </source>
</evidence>
<gene>
    <name evidence="4" type="ORF">E5982_09475</name>
</gene>
<dbReference type="GO" id="GO:0016787">
    <property type="term" value="F:hydrolase activity"/>
    <property type="evidence" value="ECO:0007669"/>
    <property type="project" value="UniProtKB-KW"/>
</dbReference>
<feature type="signal peptide" evidence="2">
    <location>
        <begin position="1"/>
        <end position="26"/>
    </location>
</feature>
<proteinExistence type="predicted"/>
<keyword evidence="2" id="KW-0732">Signal</keyword>
<reference evidence="4 5" key="1">
    <citation type="submission" date="2019-04" db="EMBL/GenBank/DDBJ databases">
        <title>Microbes associate with the intestines of laboratory mice.</title>
        <authorList>
            <person name="Navarre W."/>
            <person name="Wong E."/>
            <person name="Huang K.C."/>
            <person name="Tropini C."/>
            <person name="Ng K."/>
            <person name="Yu B."/>
        </authorList>
    </citation>
    <scope>NUCLEOTIDE SEQUENCE [LARGE SCALE GENOMIC DNA]</scope>
    <source>
        <strain evidence="4 5">NM48_B13</strain>
    </source>
</reference>
<dbReference type="InterPro" id="IPR036866">
    <property type="entry name" value="RibonucZ/Hydroxyglut_hydro"/>
</dbReference>
<feature type="region of interest" description="Disordered" evidence="1">
    <location>
        <begin position="39"/>
        <end position="94"/>
    </location>
</feature>
<feature type="domain" description="Metallo-beta-lactamase" evidence="3">
    <location>
        <begin position="119"/>
        <end position="309"/>
    </location>
</feature>
<dbReference type="SMART" id="SM00849">
    <property type="entry name" value="Lactamase_B"/>
    <property type="match status" value="1"/>
</dbReference>
<evidence type="ECO:0000259" key="3">
    <source>
        <dbReference type="SMART" id="SM00849"/>
    </source>
</evidence>
<evidence type="ECO:0000313" key="4">
    <source>
        <dbReference type="EMBL" id="TJW09492.1"/>
    </source>
</evidence>
<dbReference type="Pfam" id="PF00753">
    <property type="entry name" value="Lactamase_B"/>
    <property type="match status" value="1"/>
</dbReference>
<dbReference type="PANTHER" id="PTHR30619:SF1">
    <property type="entry name" value="RECOMBINATION PROTEIN 2"/>
    <property type="match status" value="1"/>
</dbReference>
<dbReference type="EMBL" id="SSTM01000009">
    <property type="protein sequence ID" value="TJW09492.1"/>
    <property type="molecule type" value="Genomic_DNA"/>
</dbReference>
<dbReference type="Proteomes" id="UP000309454">
    <property type="component" value="Unassembled WGS sequence"/>
</dbReference>
<dbReference type="InterPro" id="IPR035681">
    <property type="entry name" value="ComA-like_MBL"/>
</dbReference>
<feature type="chain" id="PRO_5038708848" evidence="2">
    <location>
        <begin position="27"/>
        <end position="360"/>
    </location>
</feature>
<dbReference type="InterPro" id="IPR052159">
    <property type="entry name" value="Competence_DNA_uptake"/>
</dbReference>